<keyword evidence="3" id="KW-1185">Reference proteome</keyword>
<reference evidence="2 3" key="1">
    <citation type="submission" date="2022-01" db="EMBL/GenBank/DDBJ databases">
        <title>A chromosomal length assembly of Cordylochernes scorpioides.</title>
        <authorList>
            <person name="Zeh D."/>
            <person name="Zeh J."/>
        </authorList>
    </citation>
    <scope>NUCLEOTIDE SEQUENCE [LARGE SCALE GENOMIC DNA]</scope>
    <source>
        <strain evidence="2">IN4F17</strain>
        <tissue evidence="2">Whole Body</tissue>
    </source>
</reference>
<gene>
    <name evidence="2" type="ORF">LAZ67_3005789</name>
</gene>
<evidence type="ECO:0000256" key="1">
    <source>
        <dbReference type="SAM" id="MobiDB-lite"/>
    </source>
</evidence>
<accession>A0ABY6KDQ1</accession>
<feature type="region of interest" description="Disordered" evidence="1">
    <location>
        <begin position="27"/>
        <end position="70"/>
    </location>
</feature>
<dbReference type="Proteomes" id="UP001235939">
    <property type="component" value="Chromosome 03"/>
</dbReference>
<proteinExistence type="predicted"/>
<protein>
    <recommendedName>
        <fullName evidence="4">Reverse transcriptase Ty1/copia-type domain-containing protein</fullName>
    </recommendedName>
</protein>
<organism evidence="2 3">
    <name type="scientific">Cordylochernes scorpioides</name>
    <dbReference type="NCBI Taxonomy" id="51811"/>
    <lineage>
        <taxon>Eukaryota</taxon>
        <taxon>Metazoa</taxon>
        <taxon>Ecdysozoa</taxon>
        <taxon>Arthropoda</taxon>
        <taxon>Chelicerata</taxon>
        <taxon>Arachnida</taxon>
        <taxon>Pseudoscorpiones</taxon>
        <taxon>Cheliferoidea</taxon>
        <taxon>Chernetidae</taxon>
        <taxon>Cordylochernes</taxon>
    </lineage>
</organism>
<evidence type="ECO:0000313" key="2">
    <source>
        <dbReference type="EMBL" id="UYV65882.1"/>
    </source>
</evidence>
<sequence length="150" mass="16889">MTPFELWFGWKPSLQHLRACVCELQTGDSGTTEGDEDPESEPSKQHRGKEVPTARSRPMTLRHHTKEGGEDFISSKMELIDCGGITGSKKIENDPSSYQEATRKLAAIEEMESLRKHNVWELGELPKDAIPISCRWVLHKKTNASGEVTR</sequence>
<evidence type="ECO:0008006" key="4">
    <source>
        <dbReference type="Google" id="ProtNLM"/>
    </source>
</evidence>
<dbReference type="EMBL" id="CP092865">
    <property type="protein sequence ID" value="UYV65882.1"/>
    <property type="molecule type" value="Genomic_DNA"/>
</dbReference>
<name>A0ABY6KDQ1_9ARAC</name>
<evidence type="ECO:0000313" key="3">
    <source>
        <dbReference type="Proteomes" id="UP001235939"/>
    </source>
</evidence>
<feature type="compositionally biased region" description="Basic and acidic residues" evidence="1">
    <location>
        <begin position="41"/>
        <end position="52"/>
    </location>
</feature>